<evidence type="ECO:0000313" key="1">
    <source>
        <dbReference type="EMBL" id="CAA9557943.1"/>
    </source>
</evidence>
<proteinExistence type="predicted"/>
<dbReference type="EMBL" id="CADCWI010000086">
    <property type="protein sequence ID" value="CAA9557943.1"/>
    <property type="molecule type" value="Genomic_DNA"/>
</dbReference>
<organism evidence="1">
    <name type="scientific">uncultured Thermomicrobiales bacterium</name>
    <dbReference type="NCBI Taxonomy" id="1645740"/>
    <lineage>
        <taxon>Bacteria</taxon>
        <taxon>Pseudomonadati</taxon>
        <taxon>Thermomicrobiota</taxon>
        <taxon>Thermomicrobia</taxon>
        <taxon>Thermomicrobiales</taxon>
        <taxon>environmental samples</taxon>
    </lineage>
</organism>
<gene>
    <name evidence="1" type="ORF">AVDCRST_MAG43-1630</name>
</gene>
<name>A0A6J4UTW5_9BACT</name>
<accession>A0A6J4UTW5</accession>
<feature type="non-terminal residue" evidence="1">
    <location>
        <position position="44"/>
    </location>
</feature>
<feature type="non-terminal residue" evidence="1">
    <location>
        <position position="1"/>
    </location>
</feature>
<dbReference type="AlphaFoldDB" id="A0A6J4UTW5"/>
<reference evidence="1" key="1">
    <citation type="submission" date="2020-02" db="EMBL/GenBank/DDBJ databases">
        <authorList>
            <person name="Meier V. D."/>
        </authorList>
    </citation>
    <scope>NUCLEOTIDE SEQUENCE</scope>
    <source>
        <strain evidence="1">AVDCRST_MAG43</strain>
    </source>
</reference>
<sequence>WERRLVRSSSRMCARGRRTRTPRVMNADRFWRDADSAPPGWARG</sequence>
<protein>
    <submittedName>
        <fullName evidence="1">Uncharacterized protein</fullName>
    </submittedName>
</protein>